<sequence length="329" mass="36378">MPSPADFIHTQFILRIPEPTASFASKNVIVTGANGGLGKEIVKHIVRLGANKVICGCRSLKRGAEAKEEIEAVSKCKPDVIEVWEVDLESPPSIKSFVARANTLPRLDVVIHLAGIRSFNFKVVYDTERTLAINNIGTFLLALPLIPKLKETAREFGTTPIMTIVGSALYDRADYPQNPGQDLFTYFTDQSKFNPWNQYSLSKLIQLYTLIKLATLVDPVNETKPHPIVINSVDPCFCETGLSHEVKGMTRLVVKAFAAIAARPADDGARQIVHAASLGRETHGLYLRAGALQAYKPIAQDPKKTEYLWEILSKRLEKLDPSIMDNLKA</sequence>
<evidence type="ECO:0000313" key="1">
    <source>
        <dbReference type="EMBL" id="KAJ8119750.1"/>
    </source>
</evidence>
<dbReference type="Proteomes" id="UP001153334">
    <property type="component" value="Unassembled WGS sequence"/>
</dbReference>
<dbReference type="EMBL" id="JAPESX010000775">
    <property type="protein sequence ID" value="KAJ8119750.1"/>
    <property type="molecule type" value="Genomic_DNA"/>
</dbReference>
<evidence type="ECO:0000313" key="2">
    <source>
        <dbReference type="Proteomes" id="UP001153334"/>
    </source>
</evidence>
<protein>
    <submittedName>
        <fullName evidence="1">Uncharacterized protein</fullName>
    </submittedName>
</protein>
<gene>
    <name evidence="1" type="ORF">ONZ43_g3368</name>
</gene>
<name>A0ACC2IX05_9PEZI</name>
<reference evidence="1" key="1">
    <citation type="submission" date="2022-11" db="EMBL/GenBank/DDBJ databases">
        <title>Genome Sequence of Nemania bipapillata.</title>
        <authorList>
            <person name="Buettner E."/>
        </authorList>
    </citation>
    <scope>NUCLEOTIDE SEQUENCE</scope>
    <source>
        <strain evidence="1">CP14</strain>
    </source>
</reference>
<comment type="caution">
    <text evidence="1">The sequence shown here is derived from an EMBL/GenBank/DDBJ whole genome shotgun (WGS) entry which is preliminary data.</text>
</comment>
<accession>A0ACC2IX05</accession>
<keyword evidence="2" id="KW-1185">Reference proteome</keyword>
<proteinExistence type="predicted"/>
<organism evidence="1 2">
    <name type="scientific">Nemania bipapillata</name>
    <dbReference type="NCBI Taxonomy" id="110536"/>
    <lineage>
        <taxon>Eukaryota</taxon>
        <taxon>Fungi</taxon>
        <taxon>Dikarya</taxon>
        <taxon>Ascomycota</taxon>
        <taxon>Pezizomycotina</taxon>
        <taxon>Sordariomycetes</taxon>
        <taxon>Xylariomycetidae</taxon>
        <taxon>Xylariales</taxon>
        <taxon>Xylariaceae</taxon>
        <taxon>Nemania</taxon>
    </lineage>
</organism>